<dbReference type="EMBL" id="NKXS01001132">
    <property type="protein sequence ID" value="PIN20414.1"/>
    <property type="molecule type" value="Genomic_DNA"/>
</dbReference>
<gene>
    <name evidence="8" type="ORF">CDL12_06884</name>
</gene>
<evidence type="ECO:0000313" key="9">
    <source>
        <dbReference type="Proteomes" id="UP000231279"/>
    </source>
</evidence>
<evidence type="ECO:0000256" key="3">
    <source>
        <dbReference type="ARBA" id="ARBA00022963"/>
    </source>
</evidence>
<evidence type="ECO:0000259" key="7">
    <source>
        <dbReference type="PROSITE" id="PS51635"/>
    </source>
</evidence>
<evidence type="ECO:0000256" key="2">
    <source>
        <dbReference type="ARBA" id="ARBA00022801"/>
    </source>
</evidence>
<comment type="domain">
    <text evidence="6">The nitrogen atoms of the two glycine residues in the GGXR motif define the oxyanion hole, and stabilize the oxyanion that forms during the nucleophilic attack by the catalytic serine during substrate cleavage.</text>
</comment>
<proteinExistence type="inferred from homology"/>
<keyword evidence="4 6" id="KW-0443">Lipid metabolism</keyword>
<dbReference type="PANTHER" id="PTHR32241:SF12">
    <property type="entry name" value="OS03G0784100 PROTEIN"/>
    <property type="match status" value="1"/>
</dbReference>
<protein>
    <recommendedName>
        <fullName evidence="6">Patatin</fullName>
        <ecNumber evidence="6">3.1.1.-</ecNumber>
    </recommendedName>
</protein>
<dbReference type="SUPFAM" id="SSF52151">
    <property type="entry name" value="FabD/lysophospholipase-like"/>
    <property type="match status" value="1"/>
</dbReference>
<dbReference type="Gene3D" id="3.40.1090.10">
    <property type="entry name" value="Cytosolic phospholipase A2 catalytic domain"/>
    <property type="match status" value="1"/>
</dbReference>
<evidence type="ECO:0000256" key="4">
    <source>
        <dbReference type="ARBA" id="ARBA00023098"/>
    </source>
</evidence>
<reference evidence="9" key="1">
    <citation type="journal article" date="2018" name="Gigascience">
        <title>Genome assembly of the Pink Ipe (Handroanthus impetiginosus, Bignoniaceae), a highly valued, ecologically keystone Neotropical timber forest tree.</title>
        <authorList>
            <person name="Silva-Junior O.B."/>
            <person name="Grattapaglia D."/>
            <person name="Novaes E."/>
            <person name="Collevatti R.G."/>
        </authorList>
    </citation>
    <scope>NUCLEOTIDE SEQUENCE [LARGE SCALE GENOMIC DNA]</scope>
    <source>
        <strain evidence="9">cv. UFG-1</strain>
    </source>
</reference>
<evidence type="ECO:0000313" key="8">
    <source>
        <dbReference type="EMBL" id="PIN20414.1"/>
    </source>
</evidence>
<dbReference type="GO" id="GO:0016042">
    <property type="term" value="P:lipid catabolic process"/>
    <property type="evidence" value="ECO:0007669"/>
    <property type="project" value="UniProtKB-KW"/>
</dbReference>
<dbReference type="GO" id="GO:0016787">
    <property type="term" value="F:hydrolase activity"/>
    <property type="evidence" value="ECO:0007669"/>
    <property type="project" value="UniProtKB-KW"/>
</dbReference>
<dbReference type="EC" id="3.1.1.-" evidence="6"/>
<dbReference type="PROSITE" id="PS51635">
    <property type="entry name" value="PNPLA"/>
    <property type="match status" value="1"/>
</dbReference>
<dbReference type="STRING" id="429701.A0A2G9HSB5"/>
<dbReference type="AlphaFoldDB" id="A0A2G9HSB5"/>
<dbReference type="Proteomes" id="UP000231279">
    <property type="component" value="Unassembled WGS sequence"/>
</dbReference>
<dbReference type="InterPro" id="IPR016035">
    <property type="entry name" value="Acyl_Trfase/lysoPLipase"/>
</dbReference>
<comment type="caution">
    <text evidence="8">The sequence shown here is derived from an EMBL/GenBank/DDBJ whole genome shotgun (WGS) entry which is preliminary data.</text>
</comment>
<comment type="similarity">
    <text evidence="1 6">Belongs to the patatin family.</text>
</comment>
<dbReference type="PANTHER" id="PTHR32241">
    <property type="entry name" value="PATATIN-LIKE PROTEIN 6"/>
    <property type="match status" value="1"/>
</dbReference>
<comment type="caution">
    <text evidence="5">Lacks conserved residue(s) required for the propagation of feature annotation.</text>
</comment>
<keyword evidence="2 6" id="KW-0378">Hydrolase</keyword>
<accession>A0A2G9HSB5</accession>
<evidence type="ECO:0000256" key="5">
    <source>
        <dbReference type="PROSITE-ProRule" id="PRU01161"/>
    </source>
</evidence>
<feature type="domain" description="PNPLA" evidence="7">
    <location>
        <begin position="56"/>
        <end position="243"/>
    </location>
</feature>
<evidence type="ECO:0000256" key="6">
    <source>
        <dbReference type="RuleBase" id="RU361262"/>
    </source>
</evidence>
<name>A0A2G9HSB5_9LAMI</name>
<keyword evidence="3 6" id="KW-0442">Lipid degradation</keyword>
<keyword evidence="9" id="KW-1185">Reference proteome</keyword>
<organism evidence="8 9">
    <name type="scientific">Handroanthus impetiginosus</name>
    <dbReference type="NCBI Taxonomy" id="429701"/>
    <lineage>
        <taxon>Eukaryota</taxon>
        <taxon>Viridiplantae</taxon>
        <taxon>Streptophyta</taxon>
        <taxon>Embryophyta</taxon>
        <taxon>Tracheophyta</taxon>
        <taxon>Spermatophyta</taxon>
        <taxon>Magnoliopsida</taxon>
        <taxon>eudicotyledons</taxon>
        <taxon>Gunneridae</taxon>
        <taxon>Pentapetalae</taxon>
        <taxon>asterids</taxon>
        <taxon>lamiids</taxon>
        <taxon>Lamiales</taxon>
        <taxon>Bignoniaceae</taxon>
        <taxon>Crescentiina</taxon>
        <taxon>Tabebuia alliance</taxon>
        <taxon>Handroanthus</taxon>
    </lineage>
</organism>
<dbReference type="Pfam" id="PF01734">
    <property type="entry name" value="Patatin"/>
    <property type="match status" value="1"/>
</dbReference>
<sequence>MAAATLSAPPMFPETHDVDKLTNKIFSILENKFLFGCNVQHHLSSTSPPGKVRILSIDAGDGILAAKTLLNFQSILRRKSGNPTAHIADFFDVVTGAGAGGVLAALLFTRAKEGTAPIFTADQSLKFIVDNCRKLTHHSPWTSGVFRRRSKAEKVLKKVFGDLTLKDTVKAVLIPCYDLRTGAPFLFSRADALEMDGCDFMMAGVCGATVAVRAMELKSTDGTKKLVAVGGEVVMSNPTAAAITHVLNNKQEFPLCKGVEDLLVVSIGNGESNSGMSSSPAAFVKIAADGAADMVDQAVSMAFGEWRTSNYVRIQGNGIGIGGVAVREKGKEMLADEMLGQKNVESILFKGKKLVEYTNMEKVEMFAGEVIKEQERRKNSILPTVLLKNLGTNMGNSPCRSSSATTISTLSSCQL</sequence>
<dbReference type="InterPro" id="IPR002641">
    <property type="entry name" value="PNPLA_dom"/>
</dbReference>
<evidence type="ECO:0000256" key="1">
    <source>
        <dbReference type="ARBA" id="ARBA00010240"/>
    </source>
</evidence>
<dbReference type="OrthoDB" id="630895at2759"/>
<comment type="function">
    <text evidence="6">Lipolytic acyl hydrolase (LAH).</text>
</comment>